<comment type="similarity">
    <text evidence="6 14">Belongs to the class-IV pyridoxal-phosphate-dependent aminotransferase family.</text>
</comment>
<comment type="pathway">
    <text evidence="3">Amino-acid biosynthesis; L-isoleucine biosynthesis; L-isoleucine from 2-oxobutanoate: step 4/4.</text>
</comment>
<dbReference type="InterPro" id="IPR043131">
    <property type="entry name" value="BCAT-like_N"/>
</dbReference>
<evidence type="ECO:0000256" key="8">
    <source>
        <dbReference type="ARBA" id="ARBA00014472"/>
    </source>
</evidence>
<reference evidence="17" key="1">
    <citation type="submission" date="2017-05" db="EMBL/GenBank/DDBJ databases">
        <authorList>
            <person name="Macchi M."/>
            <person name="Festa S."/>
            <person name="Coppotelli B.M."/>
            <person name="Morelli I.S."/>
        </authorList>
    </citation>
    <scope>NUCLEOTIDE SEQUENCE [LARGE SCALE GENOMIC DNA]</scope>
    <source>
        <strain evidence="17">I</strain>
    </source>
</reference>
<dbReference type="GO" id="GO:0008652">
    <property type="term" value="P:amino acid biosynthetic process"/>
    <property type="evidence" value="ECO:0007669"/>
    <property type="project" value="UniProtKB-ARBA"/>
</dbReference>
<dbReference type="InterPro" id="IPR043132">
    <property type="entry name" value="BCAT-like_C"/>
</dbReference>
<accession>A0A211ZF77</accession>
<keyword evidence="10" id="KW-0100">Branched-chain amino acid biosynthesis</keyword>
<dbReference type="InterPro" id="IPR001544">
    <property type="entry name" value="Aminotrans_IV"/>
</dbReference>
<evidence type="ECO:0000256" key="7">
    <source>
        <dbReference type="ARBA" id="ARBA00013053"/>
    </source>
</evidence>
<dbReference type="Gene3D" id="3.20.10.10">
    <property type="entry name" value="D-amino Acid Aminotransferase, subunit A, domain 2"/>
    <property type="match status" value="1"/>
</dbReference>
<comment type="pathway">
    <text evidence="4">Amino-acid biosynthesis; L-valine biosynthesis; L-valine from pyruvate: step 4/4.</text>
</comment>
<evidence type="ECO:0000256" key="9">
    <source>
        <dbReference type="ARBA" id="ARBA00022898"/>
    </source>
</evidence>
<evidence type="ECO:0000256" key="13">
    <source>
        <dbReference type="ARBA" id="ARBA00049229"/>
    </source>
</evidence>
<dbReference type="OrthoDB" id="9805628at2"/>
<dbReference type="PANTHER" id="PTHR42743">
    <property type="entry name" value="AMINO-ACID AMINOTRANSFERASE"/>
    <property type="match status" value="1"/>
</dbReference>
<dbReference type="Pfam" id="PF01063">
    <property type="entry name" value="Aminotran_4"/>
    <property type="match status" value="1"/>
</dbReference>
<dbReference type="GO" id="GO:0005829">
    <property type="term" value="C:cytosol"/>
    <property type="evidence" value="ECO:0007669"/>
    <property type="project" value="TreeGrafter"/>
</dbReference>
<evidence type="ECO:0000313" key="17">
    <source>
        <dbReference type="Proteomes" id="UP000196655"/>
    </source>
</evidence>
<evidence type="ECO:0000256" key="4">
    <source>
        <dbReference type="ARBA" id="ARBA00004931"/>
    </source>
</evidence>
<gene>
    <name evidence="16" type="ORF">BWR60_27405</name>
</gene>
<dbReference type="PANTHER" id="PTHR42743:SF10">
    <property type="entry name" value="D-ALANINE AMINOTRANSFERASE"/>
    <property type="match status" value="1"/>
</dbReference>
<dbReference type="EMBL" id="NHON01000075">
    <property type="protein sequence ID" value="OWJ63895.1"/>
    <property type="molecule type" value="Genomic_DNA"/>
</dbReference>
<evidence type="ECO:0000256" key="3">
    <source>
        <dbReference type="ARBA" id="ARBA00004824"/>
    </source>
</evidence>
<evidence type="ECO:0000256" key="11">
    <source>
        <dbReference type="ARBA" id="ARBA00048212"/>
    </source>
</evidence>
<evidence type="ECO:0000313" key="16">
    <source>
        <dbReference type="EMBL" id="OWJ63895.1"/>
    </source>
</evidence>
<name>A0A211ZF77_9PROT</name>
<keyword evidence="9 15" id="KW-0663">Pyridoxal phosphate</keyword>
<dbReference type="Proteomes" id="UP000196655">
    <property type="component" value="Unassembled WGS sequence"/>
</dbReference>
<dbReference type="FunFam" id="3.20.10.10:FF:000002">
    <property type="entry name" value="D-alanine aminotransferase"/>
    <property type="match status" value="1"/>
</dbReference>
<dbReference type="InterPro" id="IPR018300">
    <property type="entry name" value="Aminotrans_IV_CS"/>
</dbReference>
<evidence type="ECO:0000256" key="12">
    <source>
        <dbReference type="ARBA" id="ARBA00048798"/>
    </source>
</evidence>
<dbReference type="PROSITE" id="PS00770">
    <property type="entry name" value="AA_TRANSFER_CLASS_4"/>
    <property type="match status" value="1"/>
</dbReference>
<dbReference type="RefSeq" id="WP_088154981.1">
    <property type="nucleotide sequence ID" value="NZ_NHON01000075.1"/>
</dbReference>
<dbReference type="SUPFAM" id="SSF56752">
    <property type="entry name" value="D-aminoacid aminotransferase-like PLP-dependent enzymes"/>
    <property type="match status" value="1"/>
</dbReference>
<evidence type="ECO:0000256" key="5">
    <source>
        <dbReference type="ARBA" id="ARBA00005072"/>
    </source>
</evidence>
<evidence type="ECO:0000256" key="15">
    <source>
        <dbReference type="RuleBase" id="RU004516"/>
    </source>
</evidence>
<evidence type="ECO:0000256" key="2">
    <source>
        <dbReference type="ARBA" id="ARBA00003109"/>
    </source>
</evidence>
<keyword evidence="10" id="KW-0028">Amino-acid biosynthesis</keyword>
<evidence type="ECO:0000256" key="6">
    <source>
        <dbReference type="ARBA" id="ARBA00009320"/>
    </source>
</evidence>
<dbReference type="EC" id="2.6.1.42" evidence="7"/>
<sequence>MTLAYWNGTWQPLAEVTVSPLDRGFLFADGVYEVVAVYDGRIFELDAHLDRLARSLAAVRIDPGLDRAGLAAVFQRLAADAPRPAATIYMQVTRGAPAQRSHAFPAGAQASILAFASALKRLGRAQQEDGFALVSAPDIRWLRCDIKSIALLPSVLAAQNAAEAGVLETVMLRDGLVSECAASNVFVVKDGKVATPAADHRILDGINRRIAIRLAEELGIAVEQRDVAEVELRAADEIWITSTTKELAPIVRLDGAAVGTGRPGPVWRRVRDAFDRLVGQPA</sequence>
<organism evidence="16 17">
    <name type="scientific">Inquilinus limosus</name>
    <dbReference type="NCBI Taxonomy" id="171674"/>
    <lineage>
        <taxon>Bacteria</taxon>
        <taxon>Pseudomonadati</taxon>
        <taxon>Pseudomonadota</taxon>
        <taxon>Alphaproteobacteria</taxon>
        <taxon>Rhodospirillales</taxon>
        <taxon>Rhodospirillaceae</taxon>
        <taxon>Inquilinus</taxon>
    </lineage>
</organism>
<dbReference type="CDD" id="cd01558">
    <property type="entry name" value="D-AAT_like"/>
    <property type="match status" value="1"/>
</dbReference>
<dbReference type="AlphaFoldDB" id="A0A211ZF77"/>
<evidence type="ECO:0000256" key="14">
    <source>
        <dbReference type="RuleBase" id="RU004106"/>
    </source>
</evidence>
<comment type="function">
    <text evidence="2">Acts on leucine, isoleucine and valine.</text>
</comment>
<protein>
    <recommendedName>
        <fullName evidence="8">Probable branched-chain-amino-acid aminotransferase</fullName>
        <ecNumber evidence="7">2.6.1.42</ecNumber>
    </recommendedName>
</protein>
<evidence type="ECO:0000256" key="10">
    <source>
        <dbReference type="ARBA" id="ARBA00023304"/>
    </source>
</evidence>
<keyword evidence="16" id="KW-0808">Transferase</keyword>
<dbReference type="STRING" id="1122125.GCA_000423185_02067"/>
<comment type="catalytic activity">
    <reaction evidence="12">
        <text>L-isoleucine + 2-oxoglutarate = (S)-3-methyl-2-oxopentanoate + L-glutamate</text>
        <dbReference type="Rhea" id="RHEA:24801"/>
        <dbReference type="ChEBI" id="CHEBI:16810"/>
        <dbReference type="ChEBI" id="CHEBI:29985"/>
        <dbReference type="ChEBI" id="CHEBI:35146"/>
        <dbReference type="ChEBI" id="CHEBI:58045"/>
        <dbReference type="EC" id="2.6.1.42"/>
    </reaction>
</comment>
<comment type="catalytic activity">
    <reaction evidence="11">
        <text>L-valine + 2-oxoglutarate = 3-methyl-2-oxobutanoate + L-glutamate</text>
        <dbReference type="Rhea" id="RHEA:24813"/>
        <dbReference type="ChEBI" id="CHEBI:11851"/>
        <dbReference type="ChEBI" id="CHEBI:16810"/>
        <dbReference type="ChEBI" id="CHEBI:29985"/>
        <dbReference type="ChEBI" id="CHEBI:57762"/>
        <dbReference type="EC" id="2.6.1.42"/>
    </reaction>
</comment>
<comment type="pathway">
    <text evidence="5">Amino-acid biosynthesis; L-leucine biosynthesis; L-leucine from 3-methyl-2-oxobutanoate: step 4/4.</text>
</comment>
<dbReference type="InterPro" id="IPR050571">
    <property type="entry name" value="Class-IV_PLP-Dep_Aminotrnsfr"/>
</dbReference>
<dbReference type="GO" id="GO:0009082">
    <property type="term" value="P:branched-chain amino acid biosynthetic process"/>
    <property type="evidence" value="ECO:0007669"/>
    <property type="project" value="UniProtKB-KW"/>
</dbReference>
<keyword evidence="16" id="KW-0032">Aminotransferase</keyword>
<keyword evidence="17" id="KW-1185">Reference proteome</keyword>
<evidence type="ECO:0000256" key="1">
    <source>
        <dbReference type="ARBA" id="ARBA00001933"/>
    </source>
</evidence>
<dbReference type="GO" id="GO:0004084">
    <property type="term" value="F:branched-chain-amino-acid transaminase activity"/>
    <property type="evidence" value="ECO:0007669"/>
    <property type="project" value="UniProtKB-EC"/>
</dbReference>
<comment type="catalytic activity">
    <reaction evidence="13">
        <text>L-leucine + 2-oxoglutarate = 4-methyl-2-oxopentanoate + L-glutamate</text>
        <dbReference type="Rhea" id="RHEA:18321"/>
        <dbReference type="ChEBI" id="CHEBI:16810"/>
        <dbReference type="ChEBI" id="CHEBI:17865"/>
        <dbReference type="ChEBI" id="CHEBI:29985"/>
        <dbReference type="ChEBI" id="CHEBI:57427"/>
        <dbReference type="EC" id="2.6.1.42"/>
    </reaction>
</comment>
<dbReference type="InterPro" id="IPR036038">
    <property type="entry name" value="Aminotransferase-like"/>
</dbReference>
<comment type="caution">
    <text evidence="16">The sequence shown here is derived from an EMBL/GenBank/DDBJ whole genome shotgun (WGS) entry which is preliminary data.</text>
</comment>
<comment type="cofactor">
    <cofactor evidence="1 15">
        <name>pyridoxal 5'-phosphate</name>
        <dbReference type="ChEBI" id="CHEBI:597326"/>
    </cofactor>
</comment>
<dbReference type="Gene3D" id="3.30.470.10">
    <property type="match status" value="1"/>
</dbReference>
<proteinExistence type="inferred from homology"/>